<dbReference type="Proteomes" id="UP000031950">
    <property type="component" value="Unassembled WGS sequence"/>
</dbReference>
<comment type="caution">
    <text evidence="3">The sequence shown here is derived from an EMBL/GenBank/DDBJ whole genome shotgun (WGS) entry which is preliminary data.</text>
</comment>
<gene>
    <name evidence="3" type="ORF">KP77_28990</name>
</gene>
<evidence type="ECO:0000313" key="3">
    <source>
        <dbReference type="EMBL" id="KIL44678.1"/>
    </source>
</evidence>
<keyword evidence="4" id="KW-1185">Reference proteome</keyword>
<name>A0A0C2VL11_9BACL</name>
<evidence type="ECO:0000259" key="2">
    <source>
        <dbReference type="PROSITE" id="PS50965"/>
    </source>
</evidence>
<dbReference type="AlphaFoldDB" id="A0A0C2VL11"/>
<evidence type="ECO:0000256" key="1">
    <source>
        <dbReference type="SAM" id="MobiDB-lite"/>
    </source>
</evidence>
<protein>
    <recommendedName>
        <fullName evidence="2">NERD domain-containing protein</fullName>
    </recommendedName>
</protein>
<reference evidence="3 4" key="1">
    <citation type="submission" date="2015-01" db="EMBL/GenBank/DDBJ databases">
        <title>Genome sequence of Jeotgalibacillus alimentarius.</title>
        <authorList>
            <person name="Goh K.M."/>
            <person name="Chan K.-G."/>
            <person name="Yaakop A.S."/>
            <person name="Ee R."/>
            <person name="Gan H.M."/>
            <person name="Chan C.S."/>
        </authorList>
    </citation>
    <scope>NUCLEOTIDE SEQUENCE [LARGE SCALE GENOMIC DNA]</scope>
    <source>
        <strain evidence="3 4">YKJ-13</strain>
    </source>
</reference>
<feature type="domain" description="NERD" evidence="2">
    <location>
        <begin position="41"/>
        <end position="160"/>
    </location>
</feature>
<dbReference type="RefSeq" id="WP_041123428.1">
    <property type="nucleotide sequence ID" value="NZ_JXRQ01000027.1"/>
</dbReference>
<sequence>MIIKKRELPLHIKTLKCIAHRMADYHPKKQLVEEELYKQIAGYKGEKSSDYYTSYLDPAPFVLHNIRLKNGNYNFQIDTVLIFNKAIFILEVKNLAGSIEIRSSYDQVLKTVNDQTSAQKSFHTQVRLQKDNLSRWLQRECNIKIPIIPFIIMSNPRSILRAESPELLENVHPSSSIPFAVYGELDQLTSKKHSSKQLKAMAQRMAASHEELVVDWFGRFDFHIKTLTNGMSCPSCEQFAIVQSSVKWSCTTCSFSGFQIVEHALEEAFLILGEGISNKELRKFLGGMSTQTMNRIARKANLHKTGLTKGTKYHRRRQNGEETREVD</sequence>
<evidence type="ECO:0000313" key="4">
    <source>
        <dbReference type="Proteomes" id="UP000031950"/>
    </source>
</evidence>
<feature type="region of interest" description="Disordered" evidence="1">
    <location>
        <begin position="308"/>
        <end position="327"/>
    </location>
</feature>
<accession>A0A0C2VL11</accession>
<dbReference type="EMBL" id="JXRQ01000027">
    <property type="protein sequence ID" value="KIL44678.1"/>
    <property type="molecule type" value="Genomic_DNA"/>
</dbReference>
<proteinExistence type="predicted"/>
<dbReference type="PROSITE" id="PS50965">
    <property type="entry name" value="NERD"/>
    <property type="match status" value="1"/>
</dbReference>
<dbReference type="Pfam" id="PF08378">
    <property type="entry name" value="NERD"/>
    <property type="match status" value="1"/>
</dbReference>
<dbReference type="OrthoDB" id="2734037at2"/>
<organism evidence="3 4">
    <name type="scientific">Jeotgalibacillus alimentarius</name>
    <dbReference type="NCBI Taxonomy" id="135826"/>
    <lineage>
        <taxon>Bacteria</taxon>
        <taxon>Bacillati</taxon>
        <taxon>Bacillota</taxon>
        <taxon>Bacilli</taxon>
        <taxon>Bacillales</taxon>
        <taxon>Caryophanaceae</taxon>
        <taxon>Jeotgalibacillus</taxon>
    </lineage>
</organism>
<feature type="compositionally biased region" description="Basic and acidic residues" evidence="1">
    <location>
        <begin position="318"/>
        <end position="327"/>
    </location>
</feature>
<dbReference type="PATRIC" id="fig|135826.4.peg.2881"/>
<dbReference type="InterPro" id="IPR011528">
    <property type="entry name" value="NERD"/>
</dbReference>
<dbReference type="STRING" id="135826.KP77_28990"/>